<accession>X0SQC1</accession>
<organism evidence="1">
    <name type="scientific">marine sediment metagenome</name>
    <dbReference type="NCBI Taxonomy" id="412755"/>
    <lineage>
        <taxon>unclassified sequences</taxon>
        <taxon>metagenomes</taxon>
        <taxon>ecological metagenomes</taxon>
    </lineage>
</organism>
<gene>
    <name evidence="1" type="ORF">S01H1_06735</name>
</gene>
<evidence type="ECO:0000313" key="1">
    <source>
        <dbReference type="EMBL" id="GAF83279.1"/>
    </source>
</evidence>
<name>X0SQC1_9ZZZZ</name>
<protein>
    <submittedName>
        <fullName evidence="1">Uncharacterized protein</fullName>
    </submittedName>
</protein>
<sequence length="92" mass="10579">MEVKEDFAALRGRNRYAINVSEKFAGILQDATERLVVDLENYMELLSAWARFMGDNISKNLIEIQEYSDYTKEADQLASQIDESARKVIEEA</sequence>
<comment type="caution">
    <text evidence="1">The sequence shown here is derived from an EMBL/GenBank/DDBJ whole genome shotgun (WGS) entry which is preliminary data.</text>
</comment>
<feature type="non-terminal residue" evidence="1">
    <location>
        <position position="92"/>
    </location>
</feature>
<dbReference type="EMBL" id="BARS01003472">
    <property type="protein sequence ID" value="GAF83279.1"/>
    <property type="molecule type" value="Genomic_DNA"/>
</dbReference>
<reference evidence="1" key="1">
    <citation type="journal article" date="2014" name="Front. Microbiol.">
        <title>High frequency of phylogenetically diverse reductive dehalogenase-homologous genes in deep subseafloor sedimentary metagenomes.</title>
        <authorList>
            <person name="Kawai M."/>
            <person name="Futagami T."/>
            <person name="Toyoda A."/>
            <person name="Takaki Y."/>
            <person name="Nishi S."/>
            <person name="Hori S."/>
            <person name="Arai W."/>
            <person name="Tsubouchi T."/>
            <person name="Morono Y."/>
            <person name="Uchiyama I."/>
            <person name="Ito T."/>
            <person name="Fujiyama A."/>
            <person name="Inagaki F."/>
            <person name="Takami H."/>
        </authorList>
    </citation>
    <scope>NUCLEOTIDE SEQUENCE</scope>
    <source>
        <strain evidence="1">Expedition CK06-06</strain>
    </source>
</reference>
<dbReference type="AlphaFoldDB" id="X0SQC1"/>
<proteinExistence type="predicted"/>